<dbReference type="RefSeq" id="WP_038093607.1">
    <property type="nucleotide sequence ID" value="NZ_JQSG02000004.1"/>
</dbReference>
<evidence type="ECO:0000313" key="3">
    <source>
        <dbReference type="Proteomes" id="UP000029273"/>
    </source>
</evidence>
<organism evidence="2 3">
    <name type="scientific">Acidihalobacter prosperus</name>
    <dbReference type="NCBI Taxonomy" id="160660"/>
    <lineage>
        <taxon>Bacteria</taxon>
        <taxon>Pseudomonadati</taxon>
        <taxon>Pseudomonadota</taxon>
        <taxon>Gammaproteobacteria</taxon>
        <taxon>Chromatiales</taxon>
        <taxon>Ectothiorhodospiraceae</taxon>
        <taxon>Acidihalobacter</taxon>
    </lineage>
</organism>
<evidence type="ECO:0000313" key="2">
    <source>
        <dbReference type="EMBL" id="OBS08991.1"/>
    </source>
</evidence>
<comment type="caution">
    <text evidence="2">The sequence shown here is derived from an EMBL/GenBank/DDBJ whole genome shotgun (WGS) entry which is preliminary data.</text>
</comment>
<gene>
    <name evidence="2" type="ORF">Thpro_022108</name>
</gene>
<name>A0A1A6C357_9GAMM</name>
<protein>
    <submittedName>
        <fullName evidence="2">Uncharacterized protein</fullName>
    </submittedName>
</protein>
<accession>A0A1A6C357</accession>
<feature type="region of interest" description="Disordered" evidence="1">
    <location>
        <begin position="1"/>
        <end position="27"/>
    </location>
</feature>
<dbReference type="AlphaFoldDB" id="A0A1A6C357"/>
<keyword evidence="3" id="KW-1185">Reference proteome</keyword>
<reference evidence="2 3" key="1">
    <citation type="journal article" date="2014" name="Genome Announc.">
        <title>Draft Genome Sequence of the Iron-Oxidizing, Acidophilic, and Halotolerant 'Thiobacillus prosperus' Type Strain DSM 5130.</title>
        <authorList>
            <person name="Ossandon F.J."/>
            <person name="Cardenas J.P."/>
            <person name="Corbett M."/>
            <person name="Quatrini R."/>
            <person name="Holmes D.S."/>
            <person name="Watkin E."/>
        </authorList>
    </citation>
    <scope>NUCLEOTIDE SEQUENCE [LARGE SCALE GENOMIC DNA]</scope>
    <source>
        <strain evidence="2 3">DSM 5130</strain>
    </source>
</reference>
<feature type="compositionally biased region" description="Basic and acidic residues" evidence="1">
    <location>
        <begin position="1"/>
        <end position="10"/>
    </location>
</feature>
<proteinExistence type="predicted"/>
<dbReference type="EMBL" id="JQSG02000004">
    <property type="protein sequence ID" value="OBS08991.1"/>
    <property type="molecule type" value="Genomic_DNA"/>
</dbReference>
<dbReference type="Proteomes" id="UP000029273">
    <property type="component" value="Unassembled WGS sequence"/>
</dbReference>
<sequence length="194" mass="21178">MSELAERGPEVDEAELQEQAEKDAVSNKLSSVMDDLVQSAKRGVESWLEAADAACLASGREQVEVLRALAKSRGQAISQDLEKLKSLRGALGSLEARRSSLKHLYKQSLSMREGASVFGVKDAARDVDTVVVRLLECERRRSEIMGEAIRIAQRAEWSAKELYGQVSALTGNCRVRETGPVFGGVTQMKEVGRG</sequence>
<evidence type="ECO:0000256" key="1">
    <source>
        <dbReference type="SAM" id="MobiDB-lite"/>
    </source>
</evidence>
<dbReference type="OrthoDB" id="9824155at2"/>